<evidence type="ECO:0000256" key="5">
    <source>
        <dbReference type="SAM" id="SignalP"/>
    </source>
</evidence>
<evidence type="ECO:0000313" key="7">
    <source>
        <dbReference type="EMBL" id="ODP29060.1"/>
    </source>
</evidence>
<feature type="domain" description="Fe/B12 periplasmic-binding" evidence="6">
    <location>
        <begin position="60"/>
        <end position="324"/>
    </location>
</feature>
<keyword evidence="8" id="KW-1185">Reference proteome</keyword>
<comment type="subcellular location">
    <subcellularLocation>
        <location evidence="1">Cell envelope</location>
    </subcellularLocation>
</comment>
<sequence length="324" mass="35000">MKFNTTYAKAGLGLLLMLVFLTACGQPKETRADIFNPNGIKTMPINDSFGTVSIPVSPKRIAVTSQYALDYLNAIDVNVALAPKPTESNPFPIYMTDEEKNNISLIEGEGTEINLSALKGQKPDLIFTDNGDRAVYDELSKIAPTIYIAQTNDWRSELYNYGTIVDKETAVKQYLNAFQQATNASKSKLTPIIGTSTVAAASITKDGMMLYNNAKNGVGEVMYQDMALKAPATLPTDAVSAPATVAQLQSTNPDYLFISTGVAGDTPDALTKRMTATADGAIWNQLTAVQNGHVYIVDPSFFNNTPPAKTYVLETILKKVQGTS</sequence>
<dbReference type="STRING" id="1886670.PTI45_01570"/>
<evidence type="ECO:0000313" key="8">
    <source>
        <dbReference type="Proteomes" id="UP000094578"/>
    </source>
</evidence>
<dbReference type="PROSITE" id="PS51257">
    <property type="entry name" value="PROKAR_LIPOPROTEIN"/>
    <property type="match status" value="1"/>
</dbReference>
<reference evidence="7 8" key="1">
    <citation type="submission" date="2016-08" db="EMBL/GenBank/DDBJ databases">
        <title>Genome sequencing of Paenibacillus sp. TI45-13ar, isolated from Korean traditional nuruk.</title>
        <authorList>
            <person name="Kim S.-J."/>
        </authorList>
    </citation>
    <scope>NUCLEOTIDE SEQUENCE [LARGE SCALE GENOMIC DNA]</scope>
    <source>
        <strain evidence="7 8">TI45-13ar</strain>
    </source>
</reference>
<dbReference type="Proteomes" id="UP000094578">
    <property type="component" value="Unassembled WGS sequence"/>
</dbReference>
<dbReference type="InterPro" id="IPR051313">
    <property type="entry name" value="Bact_iron-sidero_bind"/>
</dbReference>
<dbReference type="Pfam" id="PF01497">
    <property type="entry name" value="Peripla_BP_2"/>
    <property type="match status" value="1"/>
</dbReference>
<dbReference type="EMBL" id="MDER01000032">
    <property type="protein sequence ID" value="ODP29060.1"/>
    <property type="molecule type" value="Genomic_DNA"/>
</dbReference>
<organism evidence="7 8">
    <name type="scientific">Paenibacillus nuruki</name>
    <dbReference type="NCBI Taxonomy" id="1886670"/>
    <lineage>
        <taxon>Bacteria</taxon>
        <taxon>Bacillati</taxon>
        <taxon>Bacillota</taxon>
        <taxon>Bacilli</taxon>
        <taxon>Bacillales</taxon>
        <taxon>Paenibacillaceae</taxon>
        <taxon>Paenibacillus</taxon>
    </lineage>
</organism>
<dbReference type="AlphaFoldDB" id="A0A1E3L7Y4"/>
<dbReference type="GO" id="GO:1901678">
    <property type="term" value="P:iron coordination entity transport"/>
    <property type="evidence" value="ECO:0007669"/>
    <property type="project" value="UniProtKB-ARBA"/>
</dbReference>
<dbReference type="PANTHER" id="PTHR30532:SF1">
    <property type="entry name" value="IRON(3+)-HYDROXAMATE-BINDING PROTEIN FHUD"/>
    <property type="match status" value="1"/>
</dbReference>
<dbReference type="InterPro" id="IPR002491">
    <property type="entry name" value="ABC_transptr_periplasmic_BD"/>
</dbReference>
<dbReference type="Gene3D" id="3.40.50.1980">
    <property type="entry name" value="Nitrogenase molybdenum iron protein domain"/>
    <property type="match status" value="2"/>
</dbReference>
<feature type="chain" id="PRO_5038784398" description="Fe/B12 periplasmic-binding domain-containing protein" evidence="5">
    <location>
        <begin position="26"/>
        <end position="324"/>
    </location>
</feature>
<dbReference type="PANTHER" id="PTHR30532">
    <property type="entry name" value="IRON III DICITRATE-BINDING PERIPLASMIC PROTEIN"/>
    <property type="match status" value="1"/>
</dbReference>
<proteinExistence type="inferred from homology"/>
<accession>A0A1E3L7Y4</accession>
<evidence type="ECO:0000256" key="3">
    <source>
        <dbReference type="ARBA" id="ARBA00022448"/>
    </source>
</evidence>
<keyword evidence="3" id="KW-0813">Transport</keyword>
<dbReference type="GO" id="GO:0030288">
    <property type="term" value="C:outer membrane-bounded periplasmic space"/>
    <property type="evidence" value="ECO:0007669"/>
    <property type="project" value="TreeGrafter"/>
</dbReference>
<dbReference type="PROSITE" id="PS50983">
    <property type="entry name" value="FE_B12_PBP"/>
    <property type="match status" value="1"/>
</dbReference>
<feature type="signal peptide" evidence="5">
    <location>
        <begin position="1"/>
        <end position="25"/>
    </location>
</feature>
<gene>
    <name evidence="7" type="ORF">PTI45_01570</name>
</gene>
<evidence type="ECO:0000256" key="4">
    <source>
        <dbReference type="ARBA" id="ARBA00022729"/>
    </source>
</evidence>
<evidence type="ECO:0000256" key="1">
    <source>
        <dbReference type="ARBA" id="ARBA00004196"/>
    </source>
</evidence>
<name>A0A1E3L7Y4_9BACL</name>
<dbReference type="SUPFAM" id="SSF53807">
    <property type="entry name" value="Helical backbone' metal receptor"/>
    <property type="match status" value="1"/>
</dbReference>
<dbReference type="RefSeq" id="WP_069327004.1">
    <property type="nucleotide sequence ID" value="NZ_MDER01000032.1"/>
</dbReference>
<evidence type="ECO:0000256" key="2">
    <source>
        <dbReference type="ARBA" id="ARBA00008814"/>
    </source>
</evidence>
<protein>
    <recommendedName>
        <fullName evidence="6">Fe/B12 periplasmic-binding domain-containing protein</fullName>
    </recommendedName>
</protein>
<comment type="similarity">
    <text evidence="2">Belongs to the bacterial solute-binding protein 8 family.</text>
</comment>
<comment type="caution">
    <text evidence="7">The sequence shown here is derived from an EMBL/GenBank/DDBJ whole genome shotgun (WGS) entry which is preliminary data.</text>
</comment>
<keyword evidence="4 5" id="KW-0732">Signal</keyword>
<evidence type="ECO:0000259" key="6">
    <source>
        <dbReference type="PROSITE" id="PS50983"/>
    </source>
</evidence>